<comment type="similarity">
    <text evidence="2 11">Belongs to the UPRTase family.</text>
</comment>
<dbReference type="InterPro" id="IPR050054">
    <property type="entry name" value="UPRTase/APRTase"/>
</dbReference>
<comment type="function">
    <text evidence="11">Catalyzes the conversion of uracil and 5-phospho-alpha-D-ribose 1-diphosphate (PRPP) to UMP and diphosphate.</text>
</comment>
<dbReference type="NCBIfam" id="NF001097">
    <property type="entry name" value="PRK00129.1"/>
    <property type="match status" value="1"/>
</dbReference>
<proteinExistence type="inferred from homology"/>
<organism evidence="13 14">
    <name type="scientific">Azospirillum rugosum</name>
    <dbReference type="NCBI Taxonomy" id="416170"/>
    <lineage>
        <taxon>Bacteria</taxon>
        <taxon>Pseudomonadati</taxon>
        <taxon>Pseudomonadota</taxon>
        <taxon>Alphaproteobacteria</taxon>
        <taxon>Rhodospirillales</taxon>
        <taxon>Azospirillaceae</taxon>
        <taxon>Azospirillum</taxon>
    </lineage>
</organism>
<evidence type="ECO:0000256" key="8">
    <source>
        <dbReference type="ARBA" id="ARBA00022842"/>
    </source>
</evidence>
<feature type="binding site" evidence="11">
    <location>
        <position position="106"/>
    </location>
    <ligand>
        <name>5-phospho-alpha-D-ribose 1-diphosphate</name>
        <dbReference type="ChEBI" id="CHEBI:58017"/>
    </ligand>
</feature>
<dbReference type="PANTHER" id="PTHR32315:SF4">
    <property type="entry name" value="URACIL PHOSPHORIBOSYLTRANSFERASE, CHLOROPLASTIC"/>
    <property type="match status" value="1"/>
</dbReference>
<dbReference type="EMBL" id="JAGINP010000001">
    <property type="protein sequence ID" value="MBP2290647.1"/>
    <property type="molecule type" value="Genomic_DNA"/>
</dbReference>
<dbReference type="CDD" id="cd06223">
    <property type="entry name" value="PRTases_typeI"/>
    <property type="match status" value="1"/>
</dbReference>
<dbReference type="NCBIfam" id="TIGR01091">
    <property type="entry name" value="upp"/>
    <property type="match status" value="1"/>
</dbReference>
<keyword evidence="14" id="KW-1185">Reference proteome</keyword>
<dbReference type="RefSeq" id="WP_209763001.1">
    <property type="nucleotide sequence ID" value="NZ_JAGINP010000001.1"/>
</dbReference>
<name>A0ABS4SFC9_9PROT</name>
<feature type="binding site" evidence="11">
    <location>
        <begin position="133"/>
        <end position="141"/>
    </location>
    <ligand>
        <name>5-phospho-alpha-D-ribose 1-diphosphate</name>
        <dbReference type="ChEBI" id="CHEBI:58017"/>
    </ligand>
</feature>
<feature type="binding site" evidence="11">
    <location>
        <begin position="201"/>
        <end position="203"/>
    </location>
    <ligand>
        <name>uracil</name>
        <dbReference type="ChEBI" id="CHEBI:17568"/>
    </ligand>
</feature>
<evidence type="ECO:0000256" key="1">
    <source>
        <dbReference type="ARBA" id="ARBA00005180"/>
    </source>
</evidence>
<accession>A0ABS4SFC9</accession>
<evidence type="ECO:0000256" key="6">
    <source>
        <dbReference type="ARBA" id="ARBA00022679"/>
    </source>
</evidence>
<reference evidence="13 14" key="1">
    <citation type="submission" date="2021-03" db="EMBL/GenBank/DDBJ databases">
        <title>Genomic Encyclopedia of Type Strains, Phase III (KMG-III): the genomes of soil and plant-associated and newly described type strains.</title>
        <authorList>
            <person name="Whitman W."/>
        </authorList>
    </citation>
    <scope>NUCLEOTIDE SEQUENCE [LARGE SCALE GENOMIC DNA]</scope>
    <source>
        <strain evidence="13 14">IMMIB AFH-6</strain>
    </source>
</reference>
<dbReference type="Proteomes" id="UP000781958">
    <property type="component" value="Unassembled WGS sequence"/>
</dbReference>
<keyword evidence="4 11" id="KW-0021">Allosteric enzyme</keyword>
<keyword evidence="6 11" id="KW-0808">Transferase</keyword>
<comment type="activity regulation">
    <text evidence="11">Allosterically activated by GTP.</text>
</comment>
<evidence type="ECO:0000256" key="9">
    <source>
        <dbReference type="ARBA" id="ARBA00023134"/>
    </source>
</evidence>
<evidence type="ECO:0000256" key="3">
    <source>
        <dbReference type="ARBA" id="ARBA00011894"/>
    </source>
</evidence>
<comment type="caution">
    <text evidence="13">The sequence shown here is derived from an EMBL/GenBank/DDBJ whole genome shotgun (WGS) entry which is preliminary data.</text>
</comment>
<dbReference type="HAMAP" id="MF_01218_B">
    <property type="entry name" value="Upp_B"/>
    <property type="match status" value="1"/>
</dbReference>
<feature type="binding site" evidence="11">
    <location>
        <position position="202"/>
    </location>
    <ligand>
        <name>5-phospho-alpha-D-ribose 1-diphosphate</name>
        <dbReference type="ChEBI" id="CHEBI:58017"/>
    </ligand>
</feature>
<dbReference type="GO" id="GO:0004845">
    <property type="term" value="F:uracil phosphoribosyltransferase activity"/>
    <property type="evidence" value="ECO:0007669"/>
    <property type="project" value="UniProtKB-EC"/>
</dbReference>
<keyword evidence="9 11" id="KW-0342">GTP-binding</keyword>
<evidence type="ECO:0000256" key="10">
    <source>
        <dbReference type="ARBA" id="ARBA00031082"/>
    </source>
</evidence>
<evidence type="ECO:0000259" key="12">
    <source>
        <dbReference type="Pfam" id="PF14681"/>
    </source>
</evidence>
<comment type="catalytic activity">
    <reaction evidence="11">
        <text>UMP + diphosphate = 5-phospho-alpha-D-ribose 1-diphosphate + uracil</text>
        <dbReference type="Rhea" id="RHEA:13017"/>
        <dbReference type="ChEBI" id="CHEBI:17568"/>
        <dbReference type="ChEBI" id="CHEBI:33019"/>
        <dbReference type="ChEBI" id="CHEBI:57865"/>
        <dbReference type="ChEBI" id="CHEBI:58017"/>
        <dbReference type="EC" id="2.4.2.9"/>
    </reaction>
</comment>
<keyword evidence="8 11" id="KW-0460">Magnesium</keyword>
<dbReference type="SUPFAM" id="SSF53271">
    <property type="entry name" value="PRTase-like"/>
    <property type="match status" value="1"/>
</dbReference>
<evidence type="ECO:0000256" key="2">
    <source>
        <dbReference type="ARBA" id="ARBA00009516"/>
    </source>
</evidence>
<keyword evidence="5 11" id="KW-0328">Glycosyltransferase</keyword>
<dbReference type="Gene3D" id="3.40.50.2020">
    <property type="match status" value="1"/>
</dbReference>
<gene>
    <name evidence="11" type="primary">upp</name>
    <name evidence="13" type="ORF">J2851_000384</name>
</gene>
<sequence length="211" mass="23241">MTIPTLTLIDHPLVQHKLTLLRRRETPTARFHEVMRELAQLMGYELTRDLPIEERPVETPLTSFDAPLLTGKKLCLVAIMRAGQGLLDGMRTLLPSARIGHIGLYRDQETLSPVEYFFKVPEDVEERLVILVDPILATGRTAAAAVHRLKDAGAASIKLAVLVAAPEGLRAFYDEHPDVPVFAAAVDEKLDANGYILPGIGDAGDRLYGTR</sequence>
<evidence type="ECO:0000313" key="13">
    <source>
        <dbReference type="EMBL" id="MBP2290647.1"/>
    </source>
</evidence>
<evidence type="ECO:0000313" key="14">
    <source>
        <dbReference type="Proteomes" id="UP000781958"/>
    </source>
</evidence>
<dbReference type="PANTHER" id="PTHR32315">
    <property type="entry name" value="ADENINE PHOSPHORIBOSYLTRANSFERASE"/>
    <property type="match status" value="1"/>
</dbReference>
<evidence type="ECO:0000256" key="5">
    <source>
        <dbReference type="ARBA" id="ARBA00022676"/>
    </source>
</evidence>
<feature type="domain" description="Phosphoribosyltransferase" evidence="12">
    <location>
        <begin position="9"/>
        <end position="210"/>
    </location>
</feature>
<comment type="pathway">
    <text evidence="1 11">Pyrimidine metabolism; UMP biosynthesis via salvage pathway; UMP from uracil: step 1/1.</text>
</comment>
<protein>
    <recommendedName>
        <fullName evidence="3 11">Uracil phosphoribosyltransferase</fullName>
        <ecNumber evidence="3 11">2.4.2.9</ecNumber>
    </recommendedName>
    <alternativeName>
        <fullName evidence="10 11">UMP pyrophosphorylase</fullName>
    </alternativeName>
    <alternativeName>
        <fullName evidence="11">UPRTase</fullName>
    </alternativeName>
</protein>
<evidence type="ECO:0000256" key="11">
    <source>
        <dbReference type="HAMAP-Rule" id="MF_01218"/>
    </source>
</evidence>
<dbReference type="InterPro" id="IPR029057">
    <property type="entry name" value="PRTase-like"/>
</dbReference>
<dbReference type="InterPro" id="IPR000836">
    <property type="entry name" value="PRTase_dom"/>
</dbReference>
<dbReference type="EC" id="2.4.2.9" evidence="3 11"/>
<dbReference type="Pfam" id="PF14681">
    <property type="entry name" value="UPRTase"/>
    <property type="match status" value="1"/>
</dbReference>
<evidence type="ECO:0000256" key="7">
    <source>
        <dbReference type="ARBA" id="ARBA00022741"/>
    </source>
</evidence>
<keyword evidence="7 11" id="KW-0547">Nucleotide-binding</keyword>
<comment type="cofactor">
    <cofactor evidence="11">
        <name>Mg(2+)</name>
        <dbReference type="ChEBI" id="CHEBI:18420"/>
    </cofactor>
    <text evidence="11">Binds 1 Mg(2+) ion per subunit. The magnesium is bound as Mg-PRPP.</text>
</comment>
<dbReference type="InterPro" id="IPR034332">
    <property type="entry name" value="Upp_B"/>
</dbReference>
<dbReference type="InterPro" id="IPR005765">
    <property type="entry name" value="UPRT"/>
</dbReference>
<feature type="binding site" evidence="11">
    <location>
        <position position="196"/>
    </location>
    <ligand>
        <name>uracil</name>
        <dbReference type="ChEBI" id="CHEBI:17568"/>
    </ligand>
</feature>
<evidence type="ECO:0000256" key="4">
    <source>
        <dbReference type="ARBA" id="ARBA00022533"/>
    </source>
</evidence>
<feature type="binding site" evidence="11">
    <location>
        <position position="81"/>
    </location>
    <ligand>
        <name>5-phospho-alpha-D-ribose 1-diphosphate</name>
        <dbReference type="ChEBI" id="CHEBI:58017"/>
    </ligand>
</feature>